<dbReference type="Proteomes" id="UP001303046">
    <property type="component" value="Unassembled WGS sequence"/>
</dbReference>
<dbReference type="EMBL" id="JAVFWL010000001">
    <property type="protein sequence ID" value="KAK6730381.1"/>
    <property type="molecule type" value="Genomic_DNA"/>
</dbReference>
<organism evidence="1 2">
    <name type="scientific">Necator americanus</name>
    <name type="common">Human hookworm</name>
    <dbReference type="NCBI Taxonomy" id="51031"/>
    <lineage>
        <taxon>Eukaryota</taxon>
        <taxon>Metazoa</taxon>
        <taxon>Ecdysozoa</taxon>
        <taxon>Nematoda</taxon>
        <taxon>Chromadorea</taxon>
        <taxon>Rhabditida</taxon>
        <taxon>Rhabditina</taxon>
        <taxon>Rhabditomorpha</taxon>
        <taxon>Strongyloidea</taxon>
        <taxon>Ancylostomatidae</taxon>
        <taxon>Bunostominae</taxon>
        <taxon>Necator</taxon>
    </lineage>
</organism>
<evidence type="ECO:0000313" key="2">
    <source>
        <dbReference type="Proteomes" id="UP001303046"/>
    </source>
</evidence>
<gene>
    <name evidence="1" type="primary">Necator_chrI.g3199</name>
    <name evidence="1" type="ORF">RB195_007070</name>
</gene>
<protein>
    <submittedName>
        <fullName evidence="1">Uncharacterized protein</fullName>
    </submittedName>
</protein>
<keyword evidence="2" id="KW-1185">Reference proteome</keyword>
<evidence type="ECO:0000313" key="1">
    <source>
        <dbReference type="EMBL" id="KAK6730381.1"/>
    </source>
</evidence>
<comment type="caution">
    <text evidence="1">The sequence shown here is derived from an EMBL/GenBank/DDBJ whole genome shotgun (WGS) entry which is preliminary data.</text>
</comment>
<proteinExistence type="predicted"/>
<sequence>MASMILLKRGSDNEARLFAQFDQTATDLSGCGLWRCAGRQHLLAKNGNLSPYNSASHIARSKQTRIRGPKAEDI</sequence>
<name>A0ABR1BX73_NECAM</name>
<accession>A0ABR1BX73</accession>
<reference evidence="1 2" key="1">
    <citation type="submission" date="2023-08" db="EMBL/GenBank/DDBJ databases">
        <title>A Necator americanus chromosomal reference genome.</title>
        <authorList>
            <person name="Ilik V."/>
            <person name="Petrzelkova K.J."/>
            <person name="Pardy F."/>
            <person name="Fuh T."/>
            <person name="Niatou-Singa F.S."/>
            <person name="Gouil Q."/>
            <person name="Baker L."/>
            <person name="Ritchie M.E."/>
            <person name="Jex A.R."/>
            <person name="Gazzola D."/>
            <person name="Li H."/>
            <person name="Toshio Fujiwara R."/>
            <person name="Zhan B."/>
            <person name="Aroian R.V."/>
            <person name="Pafco B."/>
            <person name="Schwarz E.M."/>
        </authorList>
    </citation>
    <scope>NUCLEOTIDE SEQUENCE [LARGE SCALE GENOMIC DNA]</scope>
    <source>
        <strain evidence="1 2">Aroian</strain>
        <tissue evidence="1">Whole animal</tissue>
    </source>
</reference>